<dbReference type="EMBL" id="JEOB01000002">
    <property type="protein sequence ID" value="EXM40303.1"/>
    <property type="molecule type" value="Genomic_DNA"/>
</dbReference>
<dbReference type="InterPro" id="IPR032675">
    <property type="entry name" value="LRR_dom_sf"/>
</dbReference>
<dbReference type="Pfam" id="PF13306">
    <property type="entry name" value="LRR_5"/>
    <property type="match status" value="7"/>
</dbReference>
<name>A0A011W0G0_RUMAL</name>
<dbReference type="InterPro" id="IPR053139">
    <property type="entry name" value="Surface_bspA-like"/>
</dbReference>
<dbReference type="RefSeq" id="WP_037287330.1">
    <property type="nucleotide sequence ID" value="NZ_JEOB01000002.1"/>
</dbReference>
<evidence type="ECO:0008006" key="3">
    <source>
        <dbReference type="Google" id="ProtNLM"/>
    </source>
</evidence>
<proteinExistence type="predicted"/>
<keyword evidence="2" id="KW-1185">Reference proteome</keyword>
<organism evidence="1 2">
    <name type="scientific">Ruminococcus albus SY3</name>
    <dbReference type="NCBI Taxonomy" id="1341156"/>
    <lineage>
        <taxon>Bacteria</taxon>
        <taxon>Bacillati</taxon>
        <taxon>Bacillota</taxon>
        <taxon>Clostridia</taxon>
        <taxon>Eubacteriales</taxon>
        <taxon>Oscillospiraceae</taxon>
        <taxon>Ruminococcus</taxon>
    </lineage>
</organism>
<dbReference type="Proteomes" id="UP000021369">
    <property type="component" value="Unassembled WGS sequence"/>
</dbReference>
<dbReference type="AlphaFoldDB" id="A0A011W0G0"/>
<gene>
    <name evidence="1" type="ORF">RASY3_09580</name>
</gene>
<evidence type="ECO:0000313" key="1">
    <source>
        <dbReference type="EMBL" id="EXM40303.1"/>
    </source>
</evidence>
<dbReference type="PATRIC" id="fig|1341156.4.peg.1210"/>
<dbReference type="SUPFAM" id="SSF52058">
    <property type="entry name" value="L domain-like"/>
    <property type="match status" value="2"/>
</dbReference>
<sequence length="1023" mass="114898">MQEVFKVENGVLLSFSGEQHNVIVPEGVKVIGKEVFKGMAWITDIFLPDGLKEIGDNAFKGCKKLERINIPDSVEKIGELAFHRCHSLGSVVLPDSVKTLEKGTFLFCDSLKSIQAFGVKKLEMQTFANDTQLTDISLNSEIDCSNFKKDVFTGCISIKNIHLSNGYSYHADDLVSLLMDNKTVNPVVRSIAESIYQSLEIENGVLYKLHVNLKSFELPEGIKCIEKSCFFDKKGIVSISFPESLERIMSNAFGNCINLEQIKLKNEDIIIDEDAFRGCSNLKKIIIGSQVYDLGSISYADDTPYIIRRISDQVMSDFYISGKVLMSYTGNEERITIPDGIEVIGESCFEGNDKVNRVILSDTVREIHENAFRNCVCMQTIVMSEGLHSICRNAFENCLKLIRFNIPAALEKVETFAFRGCQSLELSGFEKGTPLAGPIKEREYGENDIAAYSHCDDEKITQLVLEKTAIIGKYAFSACPSLESVVINAPECIVEKYAFEKCSSLRSIKVTAAKIEKGAFSFCRNLEKVEISGVSVLEDEVFAGCSLIREVKLSDEVSEIGRRCFDECTSLDSFDFEKIRIIGERAFERCDSLKEITLNNTDVGYHAFADCSNLRKMILDSGTKLQSGAFMGCTCADTVVLDGHRYSFSCFSQSRNTADNKLPIKVQEIIGSIYSCFEINRSHGIVKYCGDAAKVRIPDDIISAEDEAFRDHLRVVDIIFPDGFSYSGKLTFSGTGWLEKRRKEVRYNIVNDILIDAACCGETAEIPENIRRICSWAFAGNTHLKELIMKNDRIAVDAFAFRNCINLKTIHYSDGRKYTLEKFSDVTENEYPELVRRIFFECINCFKLNDRGVLEESTGNIKELVFPEGIKEIADQVYMDCNLLETIVFSGDTEKIGKSSFKNSKWLRSVKNAGSVVRIDAHAFSGCRSLETIDISDKLEFLGKRAFEHCCELKEIHISDKLTVIPEKAFFRCKSLKKVVIPDSVKEIGPQAFAFCTELEEVIFVDPDNVKIADDAFVWCDKL</sequence>
<protein>
    <recommendedName>
        <fullName evidence="3">Cell surface protein</fullName>
    </recommendedName>
</protein>
<dbReference type="OrthoDB" id="9805284at2"/>
<evidence type="ECO:0000313" key="2">
    <source>
        <dbReference type="Proteomes" id="UP000021369"/>
    </source>
</evidence>
<dbReference type="InterPro" id="IPR026906">
    <property type="entry name" value="LRR_5"/>
</dbReference>
<reference evidence="1 2" key="1">
    <citation type="submission" date="2013-06" db="EMBL/GenBank/DDBJ databases">
        <title>Rumen cellulosomics: divergent fiber-degrading strategies revealed by comparative genome-wide analysis of six Ruminococcal strains.</title>
        <authorList>
            <person name="Dassa B."/>
            <person name="Borovok I."/>
            <person name="Lamed R."/>
            <person name="Flint H."/>
            <person name="Yeoman C.J."/>
            <person name="White B."/>
            <person name="Bayer E.A."/>
        </authorList>
    </citation>
    <scope>NUCLEOTIDE SEQUENCE [LARGE SCALE GENOMIC DNA]</scope>
    <source>
        <strain evidence="1 2">SY3</strain>
    </source>
</reference>
<dbReference type="PANTHER" id="PTHR45661:SF3">
    <property type="entry name" value="IG-LIKE DOMAIN-CONTAINING PROTEIN"/>
    <property type="match status" value="1"/>
</dbReference>
<dbReference type="PANTHER" id="PTHR45661">
    <property type="entry name" value="SURFACE ANTIGEN"/>
    <property type="match status" value="1"/>
</dbReference>
<accession>A0A011W0G0</accession>
<comment type="caution">
    <text evidence="1">The sequence shown here is derived from an EMBL/GenBank/DDBJ whole genome shotgun (WGS) entry which is preliminary data.</text>
</comment>
<dbReference type="Gene3D" id="3.80.10.10">
    <property type="entry name" value="Ribonuclease Inhibitor"/>
    <property type="match status" value="6"/>
</dbReference>